<keyword evidence="2" id="KW-0812">Transmembrane</keyword>
<evidence type="ECO:0000256" key="2">
    <source>
        <dbReference type="SAM" id="Phobius"/>
    </source>
</evidence>
<keyword evidence="2" id="KW-0472">Membrane</keyword>
<feature type="transmembrane region" description="Helical" evidence="2">
    <location>
        <begin position="49"/>
        <end position="67"/>
    </location>
</feature>
<keyword evidence="2" id="KW-1133">Transmembrane helix</keyword>
<feature type="region of interest" description="Disordered" evidence="1">
    <location>
        <begin position="101"/>
        <end position="140"/>
    </location>
</feature>
<dbReference type="EMBL" id="CADCVJ010000246">
    <property type="protein sequence ID" value="CAA9497583.1"/>
    <property type="molecule type" value="Genomic_DNA"/>
</dbReference>
<sequence length="140" mass="15555">MGRIPLGPLGPMALFWAIGFPVARAVNAASVNIFAGDPVAVPHGWLDFMVYNMLLSVGFAIGFWWLHQSYAPRWWFRIRDRNPLANYFINSQLAFLGWQAEQRESQRNERRGRRAAKKAGGNHAAPSPAAGAERGESSST</sequence>
<evidence type="ECO:0000313" key="3">
    <source>
        <dbReference type="EMBL" id="CAA9497583.1"/>
    </source>
</evidence>
<proteinExistence type="predicted"/>
<protein>
    <submittedName>
        <fullName evidence="3">Uncharacterized protein</fullName>
    </submittedName>
</protein>
<organism evidence="3">
    <name type="scientific">uncultured Solirubrobacteraceae bacterium</name>
    <dbReference type="NCBI Taxonomy" id="1162706"/>
    <lineage>
        <taxon>Bacteria</taxon>
        <taxon>Bacillati</taxon>
        <taxon>Actinomycetota</taxon>
        <taxon>Thermoleophilia</taxon>
        <taxon>Solirubrobacterales</taxon>
        <taxon>Solirubrobacteraceae</taxon>
        <taxon>environmental samples</taxon>
    </lineage>
</organism>
<accession>A0A6J4SF41</accession>
<evidence type="ECO:0000256" key="1">
    <source>
        <dbReference type="SAM" id="MobiDB-lite"/>
    </source>
</evidence>
<name>A0A6J4SF41_9ACTN</name>
<reference evidence="3" key="1">
    <citation type="submission" date="2020-02" db="EMBL/GenBank/DDBJ databases">
        <authorList>
            <person name="Meier V. D."/>
        </authorList>
    </citation>
    <scope>NUCLEOTIDE SEQUENCE</scope>
    <source>
        <strain evidence="3">AVDCRST_MAG38</strain>
    </source>
</reference>
<dbReference type="AlphaFoldDB" id="A0A6J4SF41"/>
<gene>
    <name evidence="3" type="ORF">AVDCRST_MAG38-3026</name>
</gene>